<dbReference type="InterPro" id="IPR029063">
    <property type="entry name" value="SAM-dependent_MTases_sf"/>
</dbReference>
<dbReference type="RefSeq" id="WP_109092373.1">
    <property type="nucleotide sequence ID" value="NZ_QETB01000001.1"/>
</dbReference>
<dbReference type="NCBIfam" id="TIGR00138">
    <property type="entry name" value="rsmG_gidB"/>
    <property type="match status" value="1"/>
</dbReference>
<dbReference type="GO" id="GO:0005829">
    <property type="term" value="C:cytosol"/>
    <property type="evidence" value="ECO:0007669"/>
    <property type="project" value="TreeGrafter"/>
</dbReference>
<evidence type="ECO:0000313" key="8">
    <source>
        <dbReference type="Proteomes" id="UP000245283"/>
    </source>
</evidence>
<keyword evidence="5 6" id="KW-0949">S-adenosyl-L-methionine</keyword>
<feature type="binding site" evidence="6">
    <location>
        <position position="75"/>
    </location>
    <ligand>
        <name>S-adenosyl-L-methionine</name>
        <dbReference type="ChEBI" id="CHEBI:59789"/>
    </ligand>
</feature>
<comment type="subcellular location">
    <subcellularLocation>
        <location evidence="6">Cytoplasm</location>
    </subcellularLocation>
</comment>
<dbReference type="AlphaFoldDB" id="A0A2V1KAU9"/>
<evidence type="ECO:0000256" key="5">
    <source>
        <dbReference type="ARBA" id="ARBA00022691"/>
    </source>
</evidence>
<name>A0A2V1KAU9_9ACTO</name>
<evidence type="ECO:0000313" key="7">
    <source>
        <dbReference type="EMBL" id="PWF26871.1"/>
    </source>
</evidence>
<dbReference type="InterPro" id="IPR003682">
    <property type="entry name" value="rRNA_ssu_MeTfrase_G"/>
</dbReference>
<accession>A0A2V1KAU9</accession>
<comment type="caution">
    <text evidence="7">The sequence shown here is derived from an EMBL/GenBank/DDBJ whole genome shotgun (WGS) entry which is preliminary data.</text>
</comment>
<sequence length="208" mass="22245">MVESAPAGGAGHFGEAWDGLAAFADMIVREGEKRGLVGPRELDRLWTRHILNSAAVLDYIPKAGSVIDVGSGAGFPGLVVAICRPECTVTLVDSMERRCIWLSDAIDELGLSNAEVINARSESLPATVRADVVTARAVARLKKLLGWTMPLVGAGGSLIALKGVSVDEEIDEAVAELKRYRAAFADVHVVQQFGSEERTHVLEVRKKA</sequence>
<dbReference type="SUPFAM" id="SSF53335">
    <property type="entry name" value="S-adenosyl-L-methionine-dependent methyltransferases"/>
    <property type="match status" value="1"/>
</dbReference>
<feature type="binding site" evidence="6">
    <location>
        <begin position="121"/>
        <end position="122"/>
    </location>
    <ligand>
        <name>S-adenosyl-L-methionine</name>
        <dbReference type="ChEBI" id="CHEBI:59789"/>
    </ligand>
</feature>
<gene>
    <name evidence="6" type="primary">rsmG</name>
    <name evidence="7" type="ORF">DD236_00125</name>
</gene>
<dbReference type="GO" id="GO:0070043">
    <property type="term" value="F:rRNA (guanine-N7-)-methyltransferase activity"/>
    <property type="evidence" value="ECO:0007669"/>
    <property type="project" value="UniProtKB-UniRule"/>
</dbReference>
<dbReference type="EMBL" id="QETB01000001">
    <property type="protein sequence ID" value="PWF26871.1"/>
    <property type="molecule type" value="Genomic_DNA"/>
</dbReference>
<organism evidence="7 8">
    <name type="scientific">Ancrocorticia populi</name>
    <dbReference type="NCBI Taxonomy" id="2175228"/>
    <lineage>
        <taxon>Bacteria</taxon>
        <taxon>Bacillati</taxon>
        <taxon>Actinomycetota</taxon>
        <taxon>Actinomycetes</taxon>
        <taxon>Actinomycetales</taxon>
        <taxon>Actinomycetaceae</taxon>
        <taxon>Ancrocorticia</taxon>
    </lineage>
</organism>
<proteinExistence type="inferred from homology"/>
<keyword evidence="3 6" id="KW-0489">Methyltransferase</keyword>
<feature type="binding site" evidence="6">
    <location>
        <position position="136"/>
    </location>
    <ligand>
        <name>S-adenosyl-L-methionine</name>
        <dbReference type="ChEBI" id="CHEBI:59789"/>
    </ligand>
</feature>
<evidence type="ECO:0000256" key="1">
    <source>
        <dbReference type="ARBA" id="ARBA00022490"/>
    </source>
</evidence>
<dbReference type="Proteomes" id="UP000245283">
    <property type="component" value="Unassembled WGS sequence"/>
</dbReference>
<keyword evidence="2 6" id="KW-0698">rRNA processing</keyword>
<dbReference type="HAMAP" id="MF_00074">
    <property type="entry name" value="16SrRNA_methyltr_G"/>
    <property type="match status" value="1"/>
</dbReference>
<dbReference type="PIRSF" id="PIRSF003078">
    <property type="entry name" value="GidB"/>
    <property type="match status" value="1"/>
</dbReference>
<keyword evidence="1 6" id="KW-0963">Cytoplasm</keyword>
<dbReference type="Pfam" id="PF02527">
    <property type="entry name" value="GidB"/>
    <property type="match status" value="1"/>
</dbReference>
<protein>
    <recommendedName>
        <fullName evidence="6">Ribosomal RNA small subunit methyltransferase G</fullName>
        <ecNumber evidence="6">2.1.1.-</ecNumber>
    </recommendedName>
    <alternativeName>
        <fullName evidence="6">16S rRNA 7-methylguanosine methyltransferase</fullName>
        <shortName evidence="6">16S rRNA m7G methyltransferase</shortName>
    </alternativeName>
</protein>
<comment type="caution">
    <text evidence="6">Lacks conserved residue(s) required for the propagation of feature annotation.</text>
</comment>
<dbReference type="Gene3D" id="3.40.50.150">
    <property type="entry name" value="Vaccinia Virus protein VP39"/>
    <property type="match status" value="1"/>
</dbReference>
<evidence type="ECO:0000256" key="6">
    <source>
        <dbReference type="HAMAP-Rule" id="MF_00074"/>
    </source>
</evidence>
<comment type="function">
    <text evidence="6">Specifically methylates the N7 position of guanine in position 518 of 16S rRNA.</text>
</comment>
<dbReference type="OrthoDB" id="9808773at2"/>
<dbReference type="EC" id="2.1.1.-" evidence="6"/>
<evidence type="ECO:0000256" key="2">
    <source>
        <dbReference type="ARBA" id="ARBA00022552"/>
    </source>
</evidence>
<evidence type="ECO:0000256" key="4">
    <source>
        <dbReference type="ARBA" id="ARBA00022679"/>
    </source>
</evidence>
<evidence type="ECO:0000256" key="3">
    <source>
        <dbReference type="ARBA" id="ARBA00022603"/>
    </source>
</evidence>
<keyword evidence="8" id="KW-1185">Reference proteome</keyword>
<comment type="similarity">
    <text evidence="6">Belongs to the methyltransferase superfamily. RNA methyltransferase RsmG family.</text>
</comment>
<reference evidence="8" key="1">
    <citation type="submission" date="2018-05" db="EMBL/GenBank/DDBJ databases">
        <authorList>
            <person name="Li Y."/>
        </authorList>
    </citation>
    <scope>NUCLEOTIDE SEQUENCE [LARGE SCALE GENOMIC DNA]</scope>
    <source>
        <strain evidence="8">sk1b4</strain>
    </source>
</reference>
<keyword evidence="4 6" id="KW-0808">Transferase</keyword>
<dbReference type="PANTHER" id="PTHR31760:SF0">
    <property type="entry name" value="S-ADENOSYL-L-METHIONINE-DEPENDENT METHYLTRANSFERASES SUPERFAMILY PROTEIN"/>
    <property type="match status" value="1"/>
</dbReference>
<feature type="binding site" evidence="6">
    <location>
        <position position="70"/>
    </location>
    <ligand>
        <name>S-adenosyl-L-methionine</name>
        <dbReference type="ChEBI" id="CHEBI:59789"/>
    </ligand>
</feature>
<dbReference type="PANTHER" id="PTHR31760">
    <property type="entry name" value="S-ADENOSYL-L-METHIONINE-DEPENDENT METHYLTRANSFERASES SUPERFAMILY PROTEIN"/>
    <property type="match status" value="1"/>
</dbReference>